<evidence type="ECO:0000256" key="1">
    <source>
        <dbReference type="ARBA" id="ARBA00022574"/>
    </source>
</evidence>
<evidence type="ECO:0000313" key="6">
    <source>
        <dbReference type="Proteomes" id="UP000045706"/>
    </source>
</evidence>
<feature type="region of interest" description="Disordered" evidence="3">
    <location>
        <begin position="1439"/>
        <end position="1495"/>
    </location>
</feature>
<evidence type="ECO:0000313" key="5">
    <source>
        <dbReference type="EMBL" id="CRK32561.1"/>
    </source>
</evidence>
<sequence>MPSFDHIDAPKKGKPIKSAFDSESFDSDGTIHVEGLVGSATISPSGRDVALASPEGLAIIDLDSSSVHSKLGWKGPSMKAKSTHRKMDRSQAHIGWMKGITMTKKKHSSNTPRGPDARPPNVFSPGYPDDDKWGEPETIQDEFLRVSTQLPKVKWDHIDWDALTLNASLNGPWGRDGETIFLKVKVDIPTNYPKTRAPKFFVEKTSFMPAETHRRIEHEVHQLAHQFLDRKQNCLDVAFSYLLGEVDLETSTTFFKNVKDLDDPMDGLADDSSSEDSDNDIPAGGSASMSQDLTASTEIDNTLAPNNRPVIPPLPRFCGARFASDGRLVCFFPTKEEKAKALMFIPPESMKERPKGEPVFASFGRLGHDSPPRRYGNDETSATEEQSDSDESESSSSSSGSESTSMHKMNLWYQPRQRFRRTWSENRSVRSSGGGTGVGTGTEYAIFGDGAEVCEQNAKVAEKYGHGDLMNVWRYLGLLLRRDIPLEPLDHNQRDDSILVIARNTVARHRGDASPGGTSPPTTNLSGRVKWGNHPLAKDFVNKLLNFYERTADIQMLAMLSCIFSESSAEDPVAYAESRLTQPETPLPMKAPSFSLDYFPTDASLWALNGRSHSNSAITTPRTIHTPIHYSGSQGSEDILWAGDPGSNSYSCGETPPTKGREQHLEPDQPRSQNQSQAPSLSTSPSGRMVSRVNSGLTSSFAINFPRTFAVGMTVASSPPHQNKKRPSPATRGGISEQGIDNRDFQLVSWGEDNELRLQRMDAATLESVGYRKGMPAKKNLTLTRKGATYKTFRTVEDIVNRDRRSATMSDPRPGSGGTQYRQSALTISMRTSSSVHSKLGWKGPSMKAKSTHRKMDRSQAHIGWMKGITMTKKKHSSNTPRGPDARPPNVFSPGYPDDDKWGQPETIQDEFLRVSTQLPKVKWDHIDWDALTLNASLNGPWGRDGETIFLKVKVDIPTNYPKTRAPKFFVEKTSFMPAETHRRIEHEVHQLAHQFLDRKQNCLDVAFSYLLGEVDLETSTTFFKNVKDLDDPMDGLADDSSSEDSDNDIPAGGSASMSQDLTASTEIDNTLAPNNRPVIPPLPRFCGARFASDGRLVCFFPTKEEKAKALMFIPPESMKERPKGEPVFASFGRLGHDSPPRRYGNDEASATEEQSDSDESESSSSSSGSESTSMHKMNLWYQPRQRFRRTWSENRSVRSSGGGTGVGTGTGTGSLRRRPGGKPRNIITLHDLSEILPAKRTLAREYAIFGDGAEVCEQNAKVAEKYGHVDLMSVWRYLGLLLRRDIPLEPLDHDQRDDSILVIARNTVARHRGDASPGGTGQPTTNLSGRVKWGNHPLAKDFINKLLDFYERTADIQMLAMLSCIFSESSAEDPVAYAESRLTQPETPLPMKAPSFSLDYFPTDASLWALNGRSHSNSAITTPRTIHTPIHYSGSQGSEDILWAGDPGSNSYSCGETPPTKGREQHLDPDQPRSQNQSQAPSLSTSPSGRMVSRVNSGLTSSFAINFPRTFAVGMTAASSPPHQNKKRPSPAETILSTLAPHNAIANVTWGGSTVLGDTGTARTSVSDDEGFREESTSLVPIGVTVHMEDQTIFDDDGWMSTPLLTPGRSDMYAVYRYAYAEILQMWNQPLARLEIMKFNTLKEDFDSRADRTSLHDSFRVHDNTTLTSHHGVPNHQLHGPSPILLGRKDQLQSLIADMYAVYRYAYAEILQMWNQPLARLEIMKFNTLKEDFDSRADRSSLHDSFSVHDNTTLTSRHGMPNHQLHGPSPILLGRKDQLQSLIASDRGLDVTGICRIHEMQLESLKYTTAFATRLGGAVGVCDRCHRTQAQLLCVFCHEPVDALFLPCLGCGCASHESCLAEWHAQGEQLCPAGDECNCVEEAANGQVESWAAIMAAVRKGGHQRAPSLEATSASSMLPASALEVTRGPGHPLHHLDSEKGWESVASSEGIPSRMQGFGNGSNAVMSAARASLGNRLRKAGDCLARTRTGPRSCQLDMPLPFFRRAVALAVGTLMCLVFFCEAATIPGGIQHLQADALHSDVTLIFGGVPIDNLGLTGKNKHVSNRVTNDDQNEASTSSLPSRMTTSKADEHLMDSYMRTSDEDFKPQCNWPKGSLSGISMCIDALSRVPDQVWQARVPVDICVIRGEDVYITIRGSAWIGAPGGAHATSLEIITALEWISDQCTSCEGLDCYAGGAKAVGKNNKFIVKVNGRNRKDGTTGEKRDESAQNTSKANNSNETLSKRSSDEWDSCSWPRGPVKALVNKCIADQRRNPNRLYQTLDFIEICRVEGTEMDAEGRVETLQINGFVKEGAAWAEASGTDILEALDWMRDRCSTCRAARDDCYVGGFKAVGPKDDFIVQVVGGKKEDRLAARDAGEKSTTATKKLARYIPNEEELINIGAKKAQADVCTWPRGPMTSVLECMDQMKVDPEKVFKTSDWVRICRIQGNQDRHMLSIYGYARDGHAEGEATADEVYQTLRWAKRYCTSCHEPHKNCHVGGWWLTGKKKNMVVQITGSAPHKDARSLFLDAGEDANLGSLSPASPAIEAVPFHKTPAKDSAGEEQDDTLASLNKPIIYKYNDLTSNTTQYLFGPNREPLEATTDLTWSDVQQAASALTPTSRVAYNAQLLSADALNPSPECHANQVPTKGTYAQACLDFLWANRDNTWDMPKKTEVDICAVQVQTVRAGEDGQGEAWKDVFRMYATTCACQKGLKLQAGAAAAGLQRLMDTCSQCNDGGMCQVGATLQFEGNLELKLHVVSYSEKVEEPAASGA</sequence>
<feature type="region of interest" description="Disordered" evidence="3">
    <location>
        <begin position="1035"/>
        <end position="1060"/>
    </location>
</feature>
<accession>A0A0G4MEE0</accession>
<dbReference type="Proteomes" id="UP000045706">
    <property type="component" value="Unassembled WGS sequence"/>
</dbReference>
<dbReference type="GO" id="GO:0034198">
    <property type="term" value="P:cellular response to amino acid starvation"/>
    <property type="evidence" value="ECO:0007669"/>
    <property type="project" value="TreeGrafter"/>
</dbReference>
<feature type="region of interest" description="Disordered" evidence="3">
    <location>
        <begin position="715"/>
        <end position="740"/>
    </location>
</feature>
<dbReference type="GO" id="GO:0005774">
    <property type="term" value="C:vacuolar membrane"/>
    <property type="evidence" value="ECO:0007669"/>
    <property type="project" value="TreeGrafter"/>
</dbReference>
<feature type="region of interest" description="Disordered" evidence="3">
    <location>
        <begin position="103"/>
        <end position="131"/>
    </location>
</feature>
<feature type="compositionally biased region" description="Basic and acidic residues" evidence="3">
    <location>
        <begin position="2215"/>
        <end position="2228"/>
    </location>
</feature>
<dbReference type="GO" id="GO:0035591">
    <property type="term" value="F:signaling adaptor activity"/>
    <property type="evidence" value="ECO:0007669"/>
    <property type="project" value="TreeGrafter"/>
</dbReference>
<feature type="compositionally biased region" description="Basic and acidic residues" evidence="3">
    <location>
        <begin position="1462"/>
        <end position="1472"/>
    </location>
</feature>
<dbReference type="GO" id="GO:1904263">
    <property type="term" value="P:positive regulation of TORC1 signaling"/>
    <property type="evidence" value="ECO:0007669"/>
    <property type="project" value="TreeGrafter"/>
</dbReference>
<organism evidence="5 6">
    <name type="scientific">Verticillium longisporum</name>
    <name type="common">Verticillium dahliae var. longisporum</name>
    <dbReference type="NCBI Taxonomy" id="100787"/>
    <lineage>
        <taxon>Eukaryota</taxon>
        <taxon>Fungi</taxon>
        <taxon>Dikarya</taxon>
        <taxon>Ascomycota</taxon>
        <taxon>Pezizomycotina</taxon>
        <taxon>Sordariomycetes</taxon>
        <taxon>Hypocreomycetidae</taxon>
        <taxon>Glomerellales</taxon>
        <taxon>Plectosphaerellaceae</taxon>
        <taxon>Verticillium</taxon>
    </lineage>
</organism>
<feature type="region of interest" description="Disordered" evidence="3">
    <location>
        <begin position="872"/>
        <end position="904"/>
    </location>
</feature>
<reference evidence="6" key="1">
    <citation type="submission" date="2015-05" db="EMBL/GenBank/DDBJ databases">
        <authorList>
            <person name="Fogelqvist Johan"/>
        </authorList>
    </citation>
    <scope>NUCLEOTIDE SEQUENCE [LARGE SCALE GENOMIC DNA]</scope>
</reference>
<feature type="region of interest" description="Disordered" evidence="3">
    <location>
        <begin position="1118"/>
        <end position="1179"/>
    </location>
</feature>
<feature type="region of interest" description="Disordered" evidence="3">
    <location>
        <begin position="509"/>
        <end position="528"/>
    </location>
</feature>
<feature type="compositionally biased region" description="Low complexity" evidence="3">
    <location>
        <begin position="1163"/>
        <end position="1173"/>
    </location>
</feature>
<keyword evidence="2" id="KW-0677">Repeat</keyword>
<feature type="compositionally biased region" description="Acidic residues" evidence="3">
    <location>
        <begin position="381"/>
        <end position="393"/>
    </location>
</feature>
<feature type="region of interest" description="Disordered" evidence="3">
    <location>
        <begin position="266"/>
        <end position="291"/>
    </location>
</feature>
<feature type="compositionally biased region" description="Basic and acidic residues" evidence="3">
    <location>
        <begin position="1135"/>
        <end position="1146"/>
    </location>
</feature>
<feature type="compositionally biased region" description="Polar residues" evidence="3">
    <location>
        <begin position="2229"/>
        <end position="2241"/>
    </location>
</feature>
<feature type="compositionally biased region" description="Basic and acidic residues" evidence="3">
    <location>
        <begin position="659"/>
        <end position="669"/>
    </location>
</feature>
<evidence type="ECO:0000256" key="3">
    <source>
        <dbReference type="SAM" id="MobiDB-lite"/>
    </source>
</evidence>
<evidence type="ECO:0000256" key="2">
    <source>
        <dbReference type="ARBA" id="ARBA00022737"/>
    </source>
</evidence>
<feature type="compositionally biased region" description="Low complexity" evidence="3">
    <location>
        <begin position="394"/>
        <end position="404"/>
    </location>
</feature>
<feature type="domain" description="WDR59/RTC1-like RING zinc finger" evidence="4">
    <location>
        <begin position="1832"/>
        <end position="1883"/>
    </location>
</feature>
<feature type="region of interest" description="Disordered" evidence="3">
    <location>
        <begin position="635"/>
        <end position="692"/>
    </location>
</feature>
<feature type="compositionally biased region" description="Polar residues" evidence="3">
    <location>
        <begin position="670"/>
        <end position="692"/>
    </location>
</feature>
<feature type="compositionally biased region" description="Polar residues" evidence="3">
    <location>
        <begin position="516"/>
        <end position="526"/>
    </location>
</feature>
<evidence type="ECO:0000259" key="4">
    <source>
        <dbReference type="Pfam" id="PF17120"/>
    </source>
</evidence>
<proteinExistence type="predicted"/>
<dbReference type="InterPro" id="IPR049567">
    <property type="entry name" value="WDR59-like"/>
</dbReference>
<keyword evidence="1" id="KW-0853">WD repeat</keyword>
<dbReference type="PANTHER" id="PTHR46170:SF1">
    <property type="entry name" value="GATOR COMPLEX PROTEIN WDR59"/>
    <property type="match status" value="1"/>
</dbReference>
<feature type="region of interest" description="Disordered" evidence="3">
    <location>
        <begin position="349"/>
        <end position="410"/>
    </location>
</feature>
<feature type="compositionally biased region" description="Basic and acidic residues" evidence="3">
    <location>
        <begin position="366"/>
        <end position="377"/>
    </location>
</feature>
<feature type="compositionally biased region" description="Acidic residues" evidence="3">
    <location>
        <begin position="1035"/>
        <end position="1048"/>
    </location>
</feature>
<feature type="compositionally biased region" description="Polar residues" evidence="3">
    <location>
        <begin position="1473"/>
        <end position="1495"/>
    </location>
</feature>
<name>A0A0G4MEE0_VERLO</name>
<feature type="region of interest" description="Disordered" evidence="3">
    <location>
        <begin position="2064"/>
        <end position="2086"/>
    </location>
</feature>
<feature type="compositionally biased region" description="Acidic residues" evidence="3">
    <location>
        <begin position="266"/>
        <end position="279"/>
    </location>
</feature>
<feature type="region of interest" description="Disordered" evidence="3">
    <location>
        <begin position="2212"/>
        <end position="2254"/>
    </location>
</feature>
<gene>
    <name evidence="5" type="ORF">BN1723_014642</name>
</gene>
<feature type="region of interest" description="Disordered" evidence="3">
    <location>
        <begin position="1192"/>
        <end position="1225"/>
    </location>
</feature>
<feature type="compositionally biased region" description="Polar residues" evidence="3">
    <location>
        <begin position="2075"/>
        <end position="2086"/>
    </location>
</feature>
<feature type="compositionally biased region" description="Acidic residues" evidence="3">
    <location>
        <begin position="1150"/>
        <end position="1162"/>
    </location>
</feature>
<dbReference type="InterPro" id="IPR049566">
    <property type="entry name" value="WDR59_RTC1-like_RING_Znf"/>
</dbReference>
<dbReference type="GO" id="GO:0035859">
    <property type="term" value="C:Seh1-associated complex"/>
    <property type="evidence" value="ECO:0007669"/>
    <property type="project" value="TreeGrafter"/>
</dbReference>
<dbReference type="EMBL" id="CVQI01024780">
    <property type="protein sequence ID" value="CRK32561.1"/>
    <property type="molecule type" value="Genomic_DNA"/>
</dbReference>
<dbReference type="Pfam" id="PF17120">
    <property type="entry name" value="zf-RING_16"/>
    <property type="match status" value="1"/>
</dbReference>
<feature type="compositionally biased region" description="Gly residues" evidence="3">
    <location>
        <begin position="1201"/>
        <end position="1213"/>
    </location>
</feature>
<feature type="region of interest" description="Disordered" evidence="3">
    <location>
        <begin position="835"/>
        <end position="858"/>
    </location>
</feature>
<protein>
    <recommendedName>
        <fullName evidence="4">WDR59/RTC1-like RING zinc finger domain-containing protein</fullName>
    </recommendedName>
</protein>
<dbReference type="PANTHER" id="PTHR46170">
    <property type="entry name" value="GATOR COMPLEX PROTEIN WDR59"/>
    <property type="match status" value="1"/>
</dbReference>